<reference evidence="2 3" key="1">
    <citation type="submission" date="2019-04" db="EMBL/GenBank/DDBJ databases">
        <title>Sphingomonas psychrotolerans sp. nov., isolated from soil in the Tianshan Mountains, Xinjiang, China.</title>
        <authorList>
            <person name="Luo Y."/>
            <person name="Sheng H."/>
        </authorList>
    </citation>
    <scope>NUCLEOTIDE SEQUENCE [LARGE SCALE GENOMIC DNA]</scope>
    <source>
        <strain evidence="2 3">KIS18-15</strain>
    </source>
</reference>
<evidence type="ECO:0000256" key="1">
    <source>
        <dbReference type="SAM" id="Phobius"/>
    </source>
</evidence>
<protein>
    <submittedName>
        <fullName evidence="2">Uncharacterized protein</fullName>
    </submittedName>
</protein>
<dbReference type="EMBL" id="SRXU01000001">
    <property type="protein sequence ID" value="TGX46293.1"/>
    <property type="molecule type" value="Genomic_DNA"/>
</dbReference>
<organism evidence="2 3">
    <name type="scientific">Sphingomonas naasensis</name>
    <dbReference type="NCBI Taxonomy" id="1344951"/>
    <lineage>
        <taxon>Bacteria</taxon>
        <taxon>Pseudomonadati</taxon>
        <taxon>Pseudomonadota</taxon>
        <taxon>Alphaproteobacteria</taxon>
        <taxon>Sphingomonadales</taxon>
        <taxon>Sphingomonadaceae</taxon>
        <taxon>Sphingomonas</taxon>
    </lineage>
</organism>
<keyword evidence="1" id="KW-0812">Transmembrane</keyword>
<dbReference type="RefSeq" id="WP_135982905.1">
    <property type="nucleotide sequence ID" value="NZ_JAASQM010000001.1"/>
</dbReference>
<dbReference type="Proteomes" id="UP000309848">
    <property type="component" value="Unassembled WGS sequence"/>
</dbReference>
<evidence type="ECO:0000313" key="3">
    <source>
        <dbReference type="Proteomes" id="UP000309848"/>
    </source>
</evidence>
<comment type="caution">
    <text evidence="2">The sequence shown here is derived from an EMBL/GenBank/DDBJ whole genome shotgun (WGS) entry which is preliminary data.</text>
</comment>
<dbReference type="AlphaFoldDB" id="A0A4S1WT83"/>
<feature type="transmembrane region" description="Helical" evidence="1">
    <location>
        <begin position="34"/>
        <end position="52"/>
    </location>
</feature>
<evidence type="ECO:0000313" key="2">
    <source>
        <dbReference type="EMBL" id="TGX46293.1"/>
    </source>
</evidence>
<proteinExistence type="predicted"/>
<sequence length="72" mass="7366">MHGFGAALLGLCGTASWWLHRALGGAHGPGPLEFAVAALAVAALGLGLAFAFEGPALFRLLPVPGRHFDFTP</sequence>
<keyword evidence="3" id="KW-1185">Reference proteome</keyword>
<keyword evidence="1" id="KW-0472">Membrane</keyword>
<keyword evidence="1" id="KW-1133">Transmembrane helix</keyword>
<gene>
    <name evidence="2" type="ORF">E5A74_03830</name>
</gene>
<name>A0A4S1WT83_9SPHN</name>
<accession>A0A4S1WT83</accession>